<dbReference type="OrthoDB" id="411372at2759"/>
<feature type="zinc finger region" description="C3H1-type" evidence="5">
    <location>
        <begin position="102"/>
        <end position="129"/>
    </location>
</feature>
<keyword evidence="9" id="KW-1185">Reference proteome</keyword>
<dbReference type="PANTHER" id="PTHR11224:SF10">
    <property type="entry name" value="IP09428P-RELATED"/>
    <property type="match status" value="1"/>
</dbReference>
<dbReference type="InterPro" id="IPR041367">
    <property type="entry name" value="Znf-CCCH_4"/>
</dbReference>
<feature type="compositionally biased region" description="Low complexity" evidence="6">
    <location>
        <begin position="273"/>
        <end position="290"/>
    </location>
</feature>
<evidence type="ECO:0000313" key="9">
    <source>
        <dbReference type="Proteomes" id="UP000031516"/>
    </source>
</evidence>
<feature type="zinc finger region" description="C3H1-type" evidence="5">
    <location>
        <begin position="131"/>
        <end position="158"/>
    </location>
</feature>
<dbReference type="InterPro" id="IPR000571">
    <property type="entry name" value="Znf_CCCH"/>
</dbReference>
<feature type="region of interest" description="Disordered" evidence="6">
    <location>
        <begin position="332"/>
        <end position="363"/>
    </location>
</feature>
<feature type="domain" description="C3H1-type" evidence="7">
    <location>
        <begin position="102"/>
        <end position="129"/>
    </location>
</feature>
<feature type="region of interest" description="Disordered" evidence="6">
    <location>
        <begin position="264"/>
        <end position="290"/>
    </location>
</feature>
<dbReference type="SMART" id="SM00356">
    <property type="entry name" value="ZnF_C3H1"/>
    <property type="match status" value="2"/>
</dbReference>
<accession>A0A0A8L2P9</accession>
<dbReference type="Pfam" id="PF18044">
    <property type="entry name" value="zf-CCCH_4"/>
    <property type="match status" value="1"/>
</dbReference>
<dbReference type="Pfam" id="PF18345">
    <property type="entry name" value="zf_CCCH_4"/>
    <property type="match status" value="1"/>
</dbReference>
<evidence type="ECO:0000256" key="4">
    <source>
        <dbReference type="ARBA" id="ARBA00022833"/>
    </source>
</evidence>
<organism evidence="8 9">
    <name type="scientific">Kluyveromyces dobzhanskii CBS 2104</name>
    <dbReference type="NCBI Taxonomy" id="1427455"/>
    <lineage>
        <taxon>Eukaryota</taxon>
        <taxon>Fungi</taxon>
        <taxon>Dikarya</taxon>
        <taxon>Ascomycota</taxon>
        <taxon>Saccharomycotina</taxon>
        <taxon>Saccharomycetes</taxon>
        <taxon>Saccharomycetales</taxon>
        <taxon>Saccharomycetaceae</taxon>
        <taxon>Kluyveromyces</taxon>
    </lineage>
</organism>
<keyword evidence="3 5" id="KW-0863">Zinc-finger</keyword>
<dbReference type="GO" id="GO:0000209">
    <property type="term" value="P:protein polyubiquitination"/>
    <property type="evidence" value="ECO:0007669"/>
    <property type="project" value="InterPro"/>
</dbReference>
<dbReference type="GO" id="GO:0061630">
    <property type="term" value="F:ubiquitin protein ligase activity"/>
    <property type="evidence" value="ECO:0007669"/>
    <property type="project" value="InterPro"/>
</dbReference>
<feature type="compositionally biased region" description="Polar residues" evidence="6">
    <location>
        <begin position="332"/>
        <end position="356"/>
    </location>
</feature>
<dbReference type="GO" id="GO:0008270">
    <property type="term" value="F:zinc ion binding"/>
    <property type="evidence" value="ECO:0007669"/>
    <property type="project" value="UniProtKB-KW"/>
</dbReference>
<feature type="region of interest" description="Disordered" evidence="6">
    <location>
        <begin position="1"/>
        <end position="64"/>
    </location>
</feature>
<dbReference type="Proteomes" id="UP000031516">
    <property type="component" value="Unassembled WGS sequence"/>
</dbReference>
<dbReference type="AlphaFoldDB" id="A0A0A8L2P9"/>
<evidence type="ECO:0000256" key="5">
    <source>
        <dbReference type="PROSITE-ProRule" id="PRU00723"/>
    </source>
</evidence>
<dbReference type="SUPFAM" id="SSF90229">
    <property type="entry name" value="CCCH zinc finger"/>
    <property type="match status" value="1"/>
</dbReference>
<evidence type="ECO:0000256" key="6">
    <source>
        <dbReference type="SAM" id="MobiDB-lite"/>
    </source>
</evidence>
<dbReference type="EMBL" id="CCBQ010000015">
    <property type="protein sequence ID" value="CDO92484.1"/>
    <property type="molecule type" value="Genomic_DNA"/>
</dbReference>
<feature type="region of interest" description="Disordered" evidence="6">
    <location>
        <begin position="158"/>
        <end position="187"/>
    </location>
</feature>
<evidence type="ECO:0000256" key="3">
    <source>
        <dbReference type="ARBA" id="ARBA00022771"/>
    </source>
</evidence>
<keyword evidence="2" id="KW-0677">Repeat</keyword>
<feature type="compositionally biased region" description="Low complexity" evidence="6">
    <location>
        <begin position="162"/>
        <end position="185"/>
    </location>
</feature>
<comment type="caution">
    <text evidence="8">The sequence shown here is derived from an EMBL/GenBank/DDBJ whole genome shotgun (WGS) entry which is preliminary data.</text>
</comment>
<feature type="compositionally biased region" description="Low complexity" evidence="6">
    <location>
        <begin position="40"/>
        <end position="64"/>
    </location>
</feature>
<protein>
    <submittedName>
        <fullName evidence="8">WGS project CCBQ000000000 data, contig 00019</fullName>
    </submittedName>
</protein>
<dbReference type="InterPro" id="IPR036855">
    <property type="entry name" value="Znf_CCCH_sf"/>
</dbReference>
<proteinExistence type="predicted"/>
<reference evidence="8 9" key="1">
    <citation type="submission" date="2014-03" db="EMBL/GenBank/DDBJ databases">
        <title>The genome of Kluyveromyces dobzhanskii.</title>
        <authorList>
            <person name="Nystedt B."/>
            <person name="Astrom S."/>
        </authorList>
    </citation>
    <scope>NUCLEOTIDE SEQUENCE [LARGE SCALE GENOMIC DNA]</scope>
    <source>
        <strain evidence="8 9">CBS 2104</strain>
    </source>
</reference>
<evidence type="ECO:0000256" key="1">
    <source>
        <dbReference type="ARBA" id="ARBA00022723"/>
    </source>
</evidence>
<gene>
    <name evidence="8" type="ORF">KLDO_g804</name>
</gene>
<dbReference type="Gene3D" id="1.20.120.1350">
    <property type="entry name" value="Pneumovirus matrix protein 2 (M2), zinc-binding domain"/>
    <property type="match status" value="1"/>
</dbReference>
<dbReference type="InterPro" id="IPR045072">
    <property type="entry name" value="MKRN-like"/>
</dbReference>
<dbReference type="Gene3D" id="4.10.1000.10">
    <property type="entry name" value="Zinc finger, CCCH-type"/>
    <property type="match status" value="1"/>
</dbReference>
<feature type="domain" description="C3H1-type" evidence="7">
    <location>
        <begin position="131"/>
        <end position="158"/>
    </location>
</feature>
<name>A0A0A8L2P9_9SACH</name>
<dbReference type="PROSITE" id="PS50103">
    <property type="entry name" value="ZF_C3H1"/>
    <property type="match status" value="2"/>
</dbReference>
<keyword evidence="4 5" id="KW-0862">Zinc</keyword>
<evidence type="ECO:0000259" key="7">
    <source>
        <dbReference type="PROSITE" id="PS50103"/>
    </source>
</evidence>
<keyword evidence="1 5" id="KW-0479">Metal-binding</keyword>
<evidence type="ECO:0000256" key="2">
    <source>
        <dbReference type="ARBA" id="ARBA00022737"/>
    </source>
</evidence>
<evidence type="ECO:0000313" key="8">
    <source>
        <dbReference type="EMBL" id="CDO92484.1"/>
    </source>
</evidence>
<sequence>MKKHSRPGSWSRHESGRSRHGQGNKTTGFGGNRNRDNDSDSLNSGNPAGSVSTSAPAPASAPTSSARINIECTTAEQGFTPQQQKAIIRHLLITKNSAPKKDYSHVPCKFFVQGNCQAGESCPFSHDLNNTTSEQVCKYFQKGNCKFGMKCANAHISSNGTRVNPRRSSVPNSSSSKNSLTVSTTNRVSDGISNVSYRAQLPMEQHSQVAQSQFSTPLTNVSQSFMWPPEHTSPVTYNNYTFANAIPVSEPNFRINGNNSFNSVEPNTPQMFSNSYENPSSSQSSHLSSMSYEIPALSGNPNHELQLEETLLPNELSDLLTPNEYKRRDSFKMSTTGNRGLSTSNPSSFMSTEPRLSNSSSSSASDYAWRTLASSNSNQNLDYWRNLELVENNLKKFSIDEQDEDQFNDYRILHGPAGPQMKITPGENNISIHDPNVANDTQFSFDDLHGGIY</sequence>
<dbReference type="PANTHER" id="PTHR11224">
    <property type="entry name" value="MAKORIN-RELATED"/>
    <property type="match status" value="1"/>
</dbReference>